<evidence type="ECO:0000256" key="1">
    <source>
        <dbReference type="SAM" id="Phobius"/>
    </source>
</evidence>
<reference evidence="4" key="1">
    <citation type="submission" date="2017-02" db="UniProtKB">
        <authorList>
            <consortium name="WormBaseParasite"/>
        </authorList>
    </citation>
    <scope>IDENTIFICATION</scope>
</reference>
<protein>
    <submittedName>
        <fullName evidence="4">G_PROTEIN_RECEP_F1_2 domain-containing protein</fullName>
    </submittedName>
</protein>
<reference evidence="2 3" key="2">
    <citation type="submission" date="2018-11" db="EMBL/GenBank/DDBJ databases">
        <authorList>
            <consortium name="Pathogen Informatics"/>
        </authorList>
    </citation>
    <scope>NUCLEOTIDE SEQUENCE [LARGE SCALE GENOMIC DNA]</scope>
</reference>
<gene>
    <name evidence="2" type="ORF">NBR_LOCUS17657</name>
</gene>
<feature type="transmembrane region" description="Helical" evidence="1">
    <location>
        <begin position="15"/>
        <end position="36"/>
    </location>
</feature>
<dbReference type="AlphaFoldDB" id="A0A0N4YKR8"/>
<dbReference type="WBParaSite" id="NBR_0001765601-mRNA-1">
    <property type="protein sequence ID" value="NBR_0001765601-mRNA-1"/>
    <property type="gene ID" value="NBR_0001765601"/>
</dbReference>
<feature type="transmembrane region" description="Helical" evidence="1">
    <location>
        <begin position="56"/>
        <end position="75"/>
    </location>
</feature>
<dbReference type="Proteomes" id="UP000271162">
    <property type="component" value="Unassembled WGS sequence"/>
</dbReference>
<organism evidence="4">
    <name type="scientific">Nippostrongylus brasiliensis</name>
    <name type="common">Rat hookworm</name>
    <dbReference type="NCBI Taxonomy" id="27835"/>
    <lineage>
        <taxon>Eukaryota</taxon>
        <taxon>Metazoa</taxon>
        <taxon>Ecdysozoa</taxon>
        <taxon>Nematoda</taxon>
        <taxon>Chromadorea</taxon>
        <taxon>Rhabditida</taxon>
        <taxon>Rhabditina</taxon>
        <taxon>Rhabditomorpha</taxon>
        <taxon>Strongyloidea</taxon>
        <taxon>Heligmosomidae</taxon>
        <taxon>Nippostrongylus</taxon>
    </lineage>
</organism>
<keyword evidence="1" id="KW-0812">Transmembrane</keyword>
<keyword evidence="1" id="KW-0472">Membrane</keyword>
<evidence type="ECO:0000313" key="3">
    <source>
        <dbReference type="Proteomes" id="UP000271162"/>
    </source>
</evidence>
<proteinExistence type="predicted"/>
<sequence>MCAVMDSTGIIYGTIHYSLISFVYLFCFIALVVTFINANRSRIPSKDEIRRQRMMLAINVISVLLVSIPNLVLILNEWKAPKISDLTTG</sequence>
<evidence type="ECO:0000313" key="2">
    <source>
        <dbReference type="EMBL" id="VDL81314.1"/>
    </source>
</evidence>
<keyword evidence="1" id="KW-1133">Transmembrane helix</keyword>
<accession>A0A0N4YKR8</accession>
<evidence type="ECO:0000313" key="4">
    <source>
        <dbReference type="WBParaSite" id="NBR_0001765601-mRNA-1"/>
    </source>
</evidence>
<name>A0A0N4YKR8_NIPBR</name>
<keyword evidence="3" id="KW-1185">Reference proteome</keyword>
<dbReference type="EMBL" id="UYSL01022892">
    <property type="protein sequence ID" value="VDL81314.1"/>
    <property type="molecule type" value="Genomic_DNA"/>
</dbReference>